<reference evidence="2" key="1">
    <citation type="submission" date="2023-05" db="EMBL/GenBank/DDBJ databases">
        <title>Nepenthes gracilis genome sequencing.</title>
        <authorList>
            <person name="Fukushima K."/>
        </authorList>
    </citation>
    <scope>NUCLEOTIDE SEQUENCE</scope>
    <source>
        <strain evidence="2">SING2019-196</strain>
    </source>
</reference>
<name>A0AAD3ST20_NEPGR</name>
<dbReference type="EMBL" id="BSYO01000016">
    <property type="protein sequence ID" value="GMH16404.1"/>
    <property type="molecule type" value="Genomic_DNA"/>
</dbReference>
<accession>A0AAD3ST20</accession>
<feature type="compositionally biased region" description="Polar residues" evidence="1">
    <location>
        <begin position="48"/>
        <end position="57"/>
    </location>
</feature>
<evidence type="ECO:0000313" key="2">
    <source>
        <dbReference type="EMBL" id="GMH16404.1"/>
    </source>
</evidence>
<evidence type="ECO:0000313" key="3">
    <source>
        <dbReference type="Proteomes" id="UP001279734"/>
    </source>
</evidence>
<dbReference type="AlphaFoldDB" id="A0AAD3ST20"/>
<protein>
    <submittedName>
        <fullName evidence="2">Uncharacterized protein</fullName>
    </submittedName>
</protein>
<feature type="compositionally biased region" description="Basic and acidic residues" evidence="1">
    <location>
        <begin position="65"/>
        <end position="77"/>
    </location>
</feature>
<gene>
    <name evidence="2" type="ORF">Nepgr_018245</name>
</gene>
<feature type="region of interest" description="Disordered" evidence="1">
    <location>
        <begin position="1"/>
        <end position="77"/>
    </location>
</feature>
<organism evidence="2 3">
    <name type="scientific">Nepenthes gracilis</name>
    <name type="common">Slender pitcher plant</name>
    <dbReference type="NCBI Taxonomy" id="150966"/>
    <lineage>
        <taxon>Eukaryota</taxon>
        <taxon>Viridiplantae</taxon>
        <taxon>Streptophyta</taxon>
        <taxon>Embryophyta</taxon>
        <taxon>Tracheophyta</taxon>
        <taxon>Spermatophyta</taxon>
        <taxon>Magnoliopsida</taxon>
        <taxon>eudicotyledons</taxon>
        <taxon>Gunneridae</taxon>
        <taxon>Pentapetalae</taxon>
        <taxon>Caryophyllales</taxon>
        <taxon>Nepenthaceae</taxon>
        <taxon>Nepenthes</taxon>
    </lineage>
</organism>
<sequence>MQFENQQKQPRETKPLSSLRRRSPSKASTKSFKGTKNGAWKGRDQEDQQFNEPTSNILEEEDRIAEEGERAVHPLRC</sequence>
<dbReference type="Proteomes" id="UP001279734">
    <property type="component" value="Unassembled WGS sequence"/>
</dbReference>
<evidence type="ECO:0000256" key="1">
    <source>
        <dbReference type="SAM" id="MobiDB-lite"/>
    </source>
</evidence>
<keyword evidence="3" id="KW-1185">Reference proteome</keyword>
<comment type="caution">
    <text evidence="2">The sequence shown here is derived from an EMBL/GenBank/DDBJ whole genome shotgun (WGS) entry which is preliminary data.</text>
</comment>
<proteinExistence type="predicted"/>